<dbReference type="AlphaFoldDB" id="A0A2K2FAE6"/>
<dbReference type="RefSeq" id="WP_103082840.1">
    <property type="nucleotide sequence ID" value="NZ_CP021850.1"/>
</dbReference>
<proteinExistence type="predicted"/>
<feature type="transmembrane region" description="Helical" evidence="1">
    <location>
        <begin position="147"/>
        <end position="164"/>
    </location>
</feature>
<feature type="transmembrane region" description="Helical" evidence="1">
    <location>
        <begin position="123"/>
        <end position="140"/>
    </location>
</feature>
<feature type="transmembrane region" description="Helical" evidence="1">
    <location>
        <begin position="53"/>
        <end position="83"/>
    </location>
</feature>
<dbReference type="KEGG" id="cthd:CDO33_12685"/>
<keyword evidence="1" id="KW-1133">Transmembrane helix</keyword>
<dbReference type="EMBL" id="NIOJ01000060">
    <property type="protein sequence ID" value="PNT95724.1"/>
    <property type="molecule type" value="Genomic_DNA"/>
</dbReference>
<gene>
    <name evidence="2" type="ORF">CDQ84_16510</name>
</gene>
<comment type="caution">
    <text evidence="2">The sequence shown here is derived from an EMBL/GenBank/DDBJ whole genome shotgun (WGS) entry which is preliminary data.</text>
</comment>
<keyword evidence="3" id="KW-1185">Reference proteome</keyword>
<evidence type="ECO:0000313" key="2">
    <source>
        <dbReference type="EMBL" id="PNT95724.1"/>
    </source>
</evidence>
<evidence type="ECO:0000313" key="3">
    <source>
        <dbReference type="Proteomes" id="UP000236151"/>
    </source>
</evidence>
<sequence>MEVININMLSIDVATIFLFIFVSMEIGREFQNRSIQIYASLIPNRKKYFMSKLVAYLFISVIIGLIVSLLSMGNGYLIIRIFNKPFPSIYQVMRFLFGCIFMPITYTVLAICASFFFRNTAGGIVSPLLIMFLPSFIKIFPSDIQDILISIIPASAIHSLSGIARGAEDIGIAVALLVLAMWCILGSIIAVRSFGKKDISN</sequence>
<name>A0A2K2FAE6_9CLOT</name>
<keyword evidence="1" id="KW-0812">Transmembrane</keyword>
<reference evidence="2 3" key="1">
    <citation type="submission" date="2017-06" db="EMBL/GenBank/DDBJ databases">
        <title>Investigating the central metabolism of Clostridium thermosuccinogenes.</title>
        <authorList>
            <person name="Koendjbiharie J.G."/>
            <person name="van Kranenburg R."/>
        </authorList>
    </citation>
    <scope>NUCLEOTIDE SEQUENCE [LARGE SCALE GENOMIC DNA]</scope>
    <source>
        <strain evidence="2 3">DSM 5806</strain>
    </source>
</reference>
<organism evidence="2 3">
    <name type="scientific">Clostridium thermosuccinogenes</name>
    <dbReference type="NCBI Taxonomy" id="84032"/>
    <lineage>
        <taxon>Bacteria</taxon>
        <taxon>Bacillati</taxon>
        <taxon>Bacillota</taxon>
        <taxon>Clostridia</taxon>
        <taxon>Eubacteriales</taxon>
        <taxon>Clostridiaceae</taxon>
        <taxon>Clostridium</taxon>
    </lineage>
</organism>
<protein>
    <submittedName>
        <fullName evidence="2">Uncharacterized protein</fullName>
    </submittedName>
</protein>
<dbReference type="Proteomes" id="UP000236151">
    <property type="component" value="Unassembled WGS sequence"/>
</dbReference>
<accession>A0A2K2FAE6</accession>
<feature type="transmembrane region" description="Helical" evidence="1">
    <location>
        <begin position="170"/>
        <end position="191"/>
    </location>
</feature>
<feature type="transmembrane region" description="Helical" evidence="1">
    <location>
        <begin position="7"/>
        <end position="24"/>
    </location>
</feature>
<feature type="transmembrane region" description="Helical" evidence="1">
    <location>
        <begin position="95"/>
        <end position="117"/>
    </location>
</feature>
<evidence type="ECO:0000256" key="1">
    <source>
        <dbReference type="SAM" id="Phobius"/>
    </source>
</evidence>
<keyword evidence="1" id="KW-0472">Membrane</keyword>